<reference evidence="1" key="1">
    <citation type="journal article" date="2020" name="Cell">
        <title>Large-Scale Comparative Analyses of Tick Genomes Elucidate Their Genetic Diversity and Vector Capacities.</title>
        <authorList>
            <consortium name="Tick Genome and Microbiome Consortium (TIGMIC)"/>
            <person name="Jia N."/>
            <person name="Wang J."/>
            <person name="Shi W."/>
            <person name="Du L."/>
            <person name="Sun Y."/>
            <person name="Zhan W."/>
            <person name="Jiang J.F."/>
            <person name="Wang Q."/>
            <person name="Zhang B."/>
            <person name="Ji P."/>
            <person name="Bell-Sakyi L."/>
            <person name="Cui X.M."/>
            <person name="Yuan T.T."/>
            <person name="Jiang B.G."/>
            <person name="Yang W.F."/>
            <person name="Lam T.T."/>
            <person name="Chang Q.C."/>
            <person name="Ding S.J."/>
            <person name="Wang X.J."/>
            <person name="Zhu J.G."/>
            <person name="Ruan X.D."/>
            <person name="Zhao L."/>
            <person name="Wei J.T."/>
            <person name="Ye R.Z."/>
            <person name="Que T.C."/>
            <person name="Du C.H."/>
            <person name="Zhou Y.H."/>
            <person name="Cheng J.X."/>
            <person name="Dai P.F."/>
            <person name="Guo W.B."/>
            <person name="Han X.H."/>
            <person name="Huang E.J."/>
            <person name="Li L.F."/>
            <person name="Wei W."/>
            <person name="Gao Y.C."/>
            <person name="Liu J.Z."/>
            <person name="Shao H.Z."/>
            <person name="Wang X."/>
            <person name="Wang C.C."/>
            <person name="Yang T.C."/>
            <person name="Huo Q.B."/>
            <person name="Li W."/>
            <person name="Chen H.Y."/>
            <person name="Chen S.E."/>
            <person name="Zhou L.G."/>
            <person name="Ni X.B."/>
            <person name="Tian J.H."/>
            <person name="Sheng Y."/>
            <person name="Liu T."/>
            <person name="Pan Y.S."/>
            <person name="Xia L.Y."/>
            <person name="Li J."/>
            <person name="Zhao F."/>
            <person name="Cao W.C."/>
        </authorList>
    </citation>
    <scope>NUCLEOTIDE SEQUENCE</scope>
    <source>
        <strain evidence="1">Rmic-2018</strain>
    </source>
</reference>
<name>A0A9J6EMG4_RHIMP</name>
<dbReference type="Proteomes" id="UP000821866">
    <property type="component" value="Chromosome 11"/>
</dbReference>
<dbReference type="AlphaFoldDB" id="A0A9J6EMG4"/>
<keyword evidence="2" id="KW-1185">Reference proteome</keyword>
<accession>A0A9J6EMG4</accession>
<gene>
    <name evidence="1" type="ORF">HPB51_007877</name>
</gene>
<organism evidence="1 2">
    <name type="scientific">Rhipicephalus microplus</name>
    <name type="common">Cattle tick</name>
    <name type="synonym">Boophilus microplus</name>
    <dbReference type="NCBI Taxonomy" id="6941"/>
    <lineage>
        <taxon>Eukaryota</taxon>
        <taxon>Metazoa</taxon>
        <taxon>Ecdysozoa</taxon>
        <taxon>Arthropoda</taxon>
        <taxon>Chelicerata</taxon>
        <taxon>Arachnida</taxon>
        <taxon>Acari</taxon>
        <taxon>Parasitiformes</taxon>
        <taxon>Ixodida</taxon>
        <taxon>Ixodoidea</taxon>
        <taxon>Ixodidae</taxon>
        <taxon>Rhipicephalinae</taxon>
        <taxon>Rhipicephalus</taxon>
        <taxon>Boophilus</taxon>
    </lineage>
</organism>
<evidence type="ECO:0000313" key="2">
    <source>
        <dbReference type="Proteomes" id="UP000821866"/>
    </source>
</evidence>
<comment type="caution">
    <text evidence="1">The sequence shown here is derived from an EMBL/GenBank/DDBJ whole genome shotgun (WGS) entry which is preliminary data.</text>
</comment>
<sequence length="317" mass="34596">MEARSKRKSLSCPEYLTCSHSDPLTPLSNSVELPLIHSSFSVGDMIRSTAREGTGASRLGTVAKHATVAVPTYVGVLWCHQVGKRVKRNSGIGALVWAVRERQRKKRIDKEQPAWYTRVTRNTSRDIWAERRAKDTETDHNVGLVIQACDFAPGLGSRTFLPEITTASELQLTESQMPRILLLRDVELPADVRLPSQKHGLPSDSKKVVPGQSVTHVQASPLSLAEYASGSPSEASATEVIIVQHPPVSSRSSDANMAEPIDAPQRALWRHHKTILSIVKTNHHDAANPTHLNNCGRLHALAVMAKCDDITAAASGL</sequence>
<protein>
    <submittedName>
        <fullName evidence="1">Uncharacterized protein</fullName>
    </submittedName>
</protein>
<reference evidence="1" key="2">
    <citation type="submission" date="2021-09" db="EMBL/GenBank/DDBJ databases">
        <authorList>
            <person name="Jia N."/>
            <person name="Wang J."/>
            <person name="Shi W."/>
            <person name="Du L."/>
            <person name="Sun Y."/>
            <person name="Zhan W."/>
            <person name="Jiang J."/>
            <person name="Wang Q."/>
            <person name="Zhang B."/>
            <person name="Ji P."/>
            <person name="Sakyi L.B."/>
            <person name="Cui X."/>
            <person name="Yuan T."/>
            <person name="Jiang B."/>
            <person name="Yang W."/>
            <person name="Lam T.T.-Y."/>
            <person name="Chang Q."/>
            <person name="Ding S."/>
            <person name="Wang X."/>
            <person name="Zhu J."/>
            <person name="Ruan X."/>
            <person name="Zhao L."/>
            <person name="Wei J."/>
            <person name="Que T."/>
            <person name="Du C."/>
            <person name="Cheng J."/>
            <person name="Dai P."/>
            <person name="Han X."/>
            <person name="Huang E."/>
            <person name="Gao Y."/>
            <person name="Liu J."/>
            <person name="Shao H."/>
            <person name="Ye R."/>
            <person name="Li L."/>
            <person name="Wei W."/>
            <person name="Wang X."/>
            <person name="Wang C."/>
            <person name="Huo Q."/>
            <person name="Li W."/>
            <person name="Guo W."/>
            <person name="Chen H."/>
            <person name="Chen S."/>
            <person name="Zhou L."/>
            <person name="Zhou L."/>
            <person name="Ni X."/>
            <person name="Tian J."/>
            <person name="Zhou Y."/>
            <person name="Sheng Y."/>
            <person name="Liu T."/>
            <person name="Pan Y."/>
            <person name="Xia L."/>
            <person name="Li J."/>
            <person name="Zhao F."/>
            <person name="Cao W."/>
        </authorList>
    </citation>
    <scope>NUCLEOTIDE SEQUENCE</scope>
    <source>
        <strain evidence="1">Rmic-2018</strain>
        <tissue evidence="1">Larvae</tissue>
    </source>
</reference>
<dbReference type="EMBL" id="JABSTU010000003">
    <property type="protein sequence ID" value="KAH8035633.1"/>
    <property type="molecule type" value="Genomic_DNA"/>
</dbReference>
<proteinExistence type="predicted"/>
<evidence type="ECO:0000313" key="1">
    <source>
        <dbReference type="EMBL" id="KAH8035633.1"/>
    </source>
</evidence>